<protein>
    <submittedName>
        <fullName evidence="1">Uncharacterized protein</fullName>
    </submittedName>
</protein>
<dbReference type="EMBL" id="CH476617">
    <property type="protein sequence ID" value="EEP81105.1"/>
    <property type="molecule type" value="Genomic_DNA"/>
</dbReference>
<evidence type="ECO:0000313" key="2">
    <source>
        <dbReference type="Proteomes" id="UP000002058"/>
    </source>
</evidence>
<organism evidence="1 2">
    <name type="scientific">Uncinocarpus reesii (strain UAMH 1704)</name>
    <dbReference type="NCBI Taxonomy" id="336963"/>
    <lineage>
        <taxon>Eukaryota</taxon>
        <taxon>Fungi</taxon>
        <taxon>Dikarya</taxon>
        <taxon>Ascomycota</taxon>
        <taxon>Pezizomycotina</taxon>
        <taxon>Eurotiomycetes</taxon>
        <taxon>Eurotiomycetidae</taxon>
        <taxon>Onygenales</taxon>
        <taxon>Onygenaceae</taxon>
        <taxon>Uncinocarpus</taxon>
    </lineage>
</organism>
<evidence type="ECO:0000313" key="1">
    <source>
        <dbReference type="EMBL" id="EEP81105.1"/>
    </source>
</evidence>
<dbReference type="HOGENOM" id="CLU_035264_1_1_1"/>
<dbReference type="OMA" id="DPMEEMC"/>
<dbReference type="VEuPathDB" id="FungiDB:UREG_05947"/>
<dbReference type="InParanoid" id="C4JU08"/>
<dbReference type="KEGG" id="ure:UREG_05947"/>
<gene>
    <name evidence="1" type="ORF">UREG_05947</name>
</gene>
<dbReference type="AlphaFoldDB" id="C4JU08"/>
<accession>C4JU08</accession>
<sequence length="259" mass="29732">MTPDESFEATPHSNPPYDIVNFWCGDQDRTEMTVMCYGGRFDILALAKNMEECPAIEREFLGLVKDLLSMNNDDFEYKPGESDPMEEMCHWMAEACFAQFRALAPRPTEPRIITVEEYYTTPSIQLTITVNDGQLTAIQSSGNPGDLMPRTRLSSSYTALTASVPLLEPSMVKLPWDSENERPSRPSRVLVGNEGKEQYFKPAYREISERTEREIKTLLRLHQLGLSDKIRVPKIHVRCLLEMKSERQHHIFEKHGFIS</sequence>
<dbReference type="eggNOG" id="ENOG502SQ23">
    <property type="taxonomic scope" value="Eukaryota"/>
</dbReference>
<dbReference type="STRING" id="336963.C4JU08"/>
<name>C4JU08_UNCRE</name>
<dbReference type="GeneID" id="8444341"/>
<reference evidence="2" key="1">
    <citation type="journal article" date="2009" name="Genome Res.">
        <title>Comparative genomic analyses of the human fungal pathogens Coccidioides and their relatives.</title>
        <authorList>
            <person name="Sharpton T.J."/>
            <person name="Stajich J.E."/>
            <person name="Rounsley S.D."/>
            <person name="Gardner M.J."/>
            <person name="Wortman J.R."/>
            <person name="Jordar V.S."/>
            <person name="Maiti R."/>
            <person name="Kodira C.D."/>
            <person name="Neafsey D.E."/>
            <person name="Zeng Q."/>
            <person name="Hung C.-Y."/>
            <person name="McMahan C."/>
            <person name="Muszewska A."/>
            <person name="Grynberg M."/>
            <person name="Mandel M.A."/>
            <person name="Kellner E.M."/>
            <person name="Barker B.M."/>
            <person name="Galgiani J.N."/>
            <person name="Orbach M.J."/>
            <person name="Kirkland T.N."/>
            <person name="Cole G.T."/>
            <person name="Henn M.R."/>
            <person name="Birren B.W."/>
            <person name="Taylor J.W."/>
        </authorList>
    </citation>
    <scope>NUCLEOTIDE SEQUENCE [LARGE SCALE GENOMIC DNA]</scope>
    <source>
        <strain evidence="2">UAMH 1704</strain>
    </source>
</reference>
<dbReference type="OrthoDB" id="4175458at2759"/>
<proteinExistence type="predicted"/>
<keyword evidence="2" id="KW-1185">Reference proteome</keyword>
<dbReference type="Proteomes" id="UP000002058">
    <property type="component" value="Unassembled WGS sequence"/>
</dbReference>
<dbReference type="RefSeq" id="XP_002585258.1">
    <property type="nucleotide sequence ID" value="XM_002585212.1"/>
</dbReference>